<feature type="compositionally biased region" description="Low complexity" evidence="9">
    <location>
        <begin position="194"/>
        <end position="242"/>
    </location>
</feature>
<dbReference type="Gene3D" id="1.20.1600.10">
    <property type="entry name" value="Outer membrane efflux proteins (OEP)"/>
    <property type="match status" value="2"/>
</dbReference>
<dbReference type="RefSeq" id="WP_206577514.1">
    <property type="nucleotide sequence ID" value="NZ_JAFKCT010000002.1"/>
</dbReference>
<keyword evidence="4" id="KW-1134">Transmembrane beta strand</keyword>
<evidence type="ECO:0000256" key="2">
    <source>
        <dbReference type="ARBA" id="ARBA00007613"/>
    </source>
</evidence>
<keyword evidence="5" id="KW-0812">Transmembrane</keyword>
<gene>
    <name evidence="10" type="ORF">J0A68_07235</name>
</gene>
<sequence>MTIRTIFNLGFRISDFRLRISDFGFRIIVSLLTSYLLLFTSQGNAQTLDDYLIQAAENNPGLKASYARYEAALERTNQPGLPDPELQAGIFFRPMERFMGNQQADLRLMQMFPWFGMIGTQKEEAKHMAQAQYQLFLEEKTQLMYQVKSTWYEMIRLQEEIRISKENLEFLQKYERLALIKYQAATGSSTGAPAQAMASGSGNSASSGSSGMASMGGQSTSSPASQGSGAPSSMASPAMASSGSTMSDILQIRISMKELENTIEQQRADLEPIQIKFNQLLNREIRSEIALPASFQPIRLEAGKMEVLDSIQSNNPMLAMYDSELAAYKQQARMAKIDGRPMFGAGVNYMPFTAREESGMMMGGKDMVMPMVSLSLPIYRKKINSRVKEAELLQEATLLEKDKAKNLLAMEWANAYRDWENAERKIKLYGEQRDLTNQNLNLLITSFSANGEDFEEILRAQQQLLNYQLQEINAINLQHQSLAKLEMLSSSSLPFNQ</sequence>
<dbReference type="Pfam" id="PF02321">
    <property type="entry name" value="OEP"/>
    <property type="match status" value="1"/>
</dbReference>
<dbReference type="EMBL" id="JAFKCT010000002">
    <property type="protein sequence ID" value="MBN7810741.1"/>
    <property type="molecule type" value="Genomic_DNA"/>
</dbReference>
<organism evidence="10 11">
    <name type="scientific">Algoriphagus oliviformis</name>
    <dbReference type="NCBI Taxonomy" id="2811231"/>
    <lineage>
        <taxon>Bacteria</taxon>
        <taxon>Pseudomonadati</taxon>
        <taxon>Bacteroidota</taxon>
        <taxon>Cytophagia</taxon>
        <taxon>Cytophagales</taxon>
        <taxon>Cyclobacteriaceae</taxon>
        <taxon>Algoriphagus</taxon>
    </lineage>
</organism>
<keyword evidence="7" id="KW-0998">Cell outer membrane</keyword>
<dbReference type="PANTHER" id="PTHR30026:SF20">
    <property type="entry name" value="OUTER MEMBRANE PROTEIN TOLC"/>
    <property type="match status" value="1"/>
</dbReference>
<evidence type="ECO:0000256" key="1">
    <source>
        <dbReference type="ARBA" id="ARBA00004442"/>
    </source>
</evidence>
<feature type="region of interest" description="Disordered" evidence="9">
    <location>
        <begin position="191"/>
        <end position="242"/>
    </location>
</feature>
<evidence type="ECO:0000256" key="4">
    <source>
        <dbReference type="ARBA" id="ARBA00022452"/>
    </source>
</evidence>
<name>A0ABS3C0Y1_9BACT</name>
<evidence type="ECO:0000256" key="8">
    <source>
        <dbReference type="SAM" id="Coils"/>
    </source>
</evidence>
<dbReference type="InterPro" id="IPR051906">
    <property type="entry name" value="TolC-like"/>
</dbReference>
<evidence type="ECO:0000256" key="5">
    <source>
        <dbReference type="ARBA" id="ARBA00022692"/>
    </source>
</evidence>
<feature type="coiled-coil region" evidence="8">
    <location>
        <begin position="249"/>
        <end position="276"/>
    </location>
</feature>
<evidence type="ECO:0000256" key="3">
    <source>
        <dbReference type="ARBA" id="ARBA00022448"/>
    </source>
</evidence>
<dbReference type="PANTHER" id="PTHR30026">
    <property type="entry name" value="OUTER MEMBRANE PROTEIN TOLC"/>
    <property type="match status" value="1"/>
</dbReference>
<reference evidence="10 11" key="1">
    <citation type="submission" date="2021-03" db="EMBL/GenBank/DDBJ databases">
        <title>novel species isolated from a fishpond in China.</title>
        <authorList>
            <person name="Lu H."/>
            <person name="Cai Z."/>
        </authorList>
    </citation>
    <scope>NUCLEOTIDE SEQUENCE [LARGE SCALE GENOMIC DNA]</scope>
    <source>
        <strain evidence="10 11">H41</strain>
    </source>
</reference>
<evidence type="ECO:0000313" key="10">
    <source>
        <dbReference type="EMBL" id="MBN7810741.1"/>
    </source>
</evidence>
<proteinExistence type="inferred from homology"/>
<keyword evidence="8" id="KW-0175">Coiled coil</keyword>
<comment type="caution">
    <text evidence="10">The sequence shown here is derived from an EMBL/GenBank/DDBJ whole genome shotgun (WGS) entry which is preliminary data.</text>
</comment>
<comment type="similarity">
    <text evidence="2">Belongs to the outer membrane factor (OMF) (TC 1.B.17) family.</text>
</comment>
<keyword evidence="11" id="KW-1185">Reference proteome</keyword>
<comment type="subcellular location">
    <subcellularLocation>
        <location evidence="1">Cell outer membrane</location>
    </subcellularLocation>
</comment>
<accession>A0ABS3C0Y1</accession>
<evidence type="ECO:0000256" key="6">
    <source>
        <dbReference type="ARBA" id="ARBA00023136"/>
    </source>
</evidence>
<dbReference type="SUPFAM" id="SSF56954">
    <property type="entry name" value="Outer membrane efflux proteins (OEP)"/>
    <property type="match status" value="2"/>
</dbReference>
<keyword evidence="6" id="KW-0472">Membrane</keyword>
<keyword evidence="3" id="KW-0813">Transport</keyword>
<evidence type="ECO:0000256" key="7">
    <source>
        <dbReference type="ARBA" id="ARBA00023237"/>
    </source>
</evidence>
<dbReference type="InterPro" id="IPR003423">
    <property type="entry name" value="OMP_efflux"/>
</dbReference>
<evidence type="ECO:0000313" key="11">
    <source>
        <dbReference type="Proteomes" id="UP000664317"/>
    </source>
</evidence>
<dbReference type="Proteomes" id="UP000664317">
    <property type="component" value="Unassembled WGS sequence"/>
</dbReference>
<protein>
    <submittedName>
        <fullName evidence="10">TolC family protein</fullName>
    </submittedName>
</protein>
<evidence type="ECO:0000256" key="9">
    <source>
        <dbReference type="SAM" id="MobiDB-lite"/>
    </source>
</evidence>